<dbReference type="Gene3D" id="1.25.40.10">
    <property type="entry name" value="Tetratricopeptide repeat domain"/>
    <property type="match status" value="2"/>
</dbReference>
<keyword evidence="2" id="KW-0175">Coiled coil</keyword>
<dbReference type="OMA" id="PYVWFLL"/>
<gene>
    <name evidence="4" type="ORF">Pmar_PMAR017351</name>
</gene>
<organism evidence="5">
    <name type="scientific">Perkinsus marinus (strain ATCC 50983 / TXsc)</name>
    <dbReference type="NCBI Taxonomy" id="423536"/>
    <lineage>
        <taxon>Eukaryota</taxon>
        <taxon>Sar</taxon>
        <taxon>Alveolata</taxon>
        <taxon>Perkinsozoa</taxon>
        <taxon>Perkinsea</taxon>
        <taxon>Perkinsida</taxon>
        <taxon>Perkinsidae</taxon>
        <taxon>Perkinsus</taxon>
    </lineage>
</organism>
<dbReference type="PANTHER" id="PTHR12558">
    <property type="entry name" value="CELL DIVISION CYCLE 16,23,27"/>
    <property type="match status" value="1"/>
</dbReference>
<dbReference type="PANTHER" id="PTHR12558:SF50">
    <property type="entry name" value="ASSEMBLY CHAPERONE OF RPL4-RELATED"/>
    <property type="match status" value="1"/>
</dbReference>
<dbReference type="AlphaFoldDB" id="C5LHC8"/>
<name>C5LHC8_PERM5</name>
<dbReference type="SUPFAM" id="SSF81901">
    <property type="entry name" value="HCP-like"/>
    <property type="match status" value="1"/>
</dbReference>
<dbReference type="RefSeq" id="XP_002772121.1">
    <property type="nucleotide sequence ID" value="XM_002772075.1"/>
</dbReference>
<feature type="region of interest" description="Disordered" evidence="3">
    <location>
        <begin position="302"/>
        <end position="336"/>
    </location>
</feature>
<protein>
    <submittedName>
        <fullName evidence="4">TPR repeat protein, putative</fullName>
    </submittedName>
</protein>
<dbReference type="InterPro" id="IPR011990">
    <property type="entry name" value="TPR-like_helical_dom_sf"/>
</dbReference>
<evidence type="ECO:0000256" key="2">
    <source>
        <dbReference type="SAM" id="Coils"/>
    </source>
</evidence>
<dbReference type="Proteomes" id="UP000007800">
    <property type="component" value="Unassembled WGS sequence"/>
</dbReference>
<evidence type="ECO:0000256" key="1">
    <source>
        <dbReference type="ARBA" id="ARBA00022803"/>
    </source>
</evidence>
<dbReference type="EMBL" id="GG682011">
    <property type="protein sequence ID" value="EER03937.1"/>
    <property type="molecule type" value="Genomic_DNA"/>
</dbReference>
<keyword evidence="5" id="KW-1185">Reference proteome</keyword>
<accession>C5LHC8</accession>
<dbReference type="OrthoDB" id="1914839at2759"/>
<feature type="coiled-coil region" evidence="2">
    <location>
        <begin position="103"/>
        <end position="130"/>
    </location>
</feature>
<evidence type="ECO:0000256" key="3">
    <source>
        <dbReference type="SAM" id="MobiDB-lite"/>
    </source>
</evidence>
<evidence type="ECO:0000313" key="4">
    <source>
        <dbReference type="EMBL" id="EER03937.1"/>
    </source>
</evidence>
<sequence>MPSRRSPTPTDVTAQDLITRASDCLERFPPEGEMAIRYMDKAFQKDPNNPDVLDFYGEVLLEYSNEDVEKAVQLFKRSVELAPAINGSKYFYLGQLSEGSDSLQYYMKAAQILENELQDAEVEGEEVRSVVEARLISAMCAIGELYMTDMCDEADAEENCKKYLEGAVSRAPQSVEALSGLAVYYKVIQDFDKTKELCKRALEIIRSVGEEDPESLPPMPIRLQLAKTLTDIDASDEAIEVLHQLLDEDENEVEVWYVLACAHMTAAAAAALKGDAEATDRTEPLRIASECVSHALDLIKRQPEDDQWSEPLQHLGAELDKRKQKQGSSDDDVQMN</sequence>
<reference evidence="4 5" key="1">
    <citation type="submission" date="2008-07" db="EMBL/GenBank/DDBJ databases">
        <authorList>
            <person name="El-Sayed N."/>
            <person name="Caler E."/>
            <person name="Inman J."/>
            <person name="Amedeo P."/>
            <person name="Hass B."/>
            <person name="Wortman J."/>
        </authorList>
    </citation>
    <scope>NUCLEOTIDE SEQUENCE [LARGE SCALE GENOMIC DNA]</scope>
    <source>
        <strain evidence="5">ATCC 50983 / TXsc</strain>
    </source>
</reference>
<dbReference type="GO" id="GO:0051301">
    <property type="term" value="P:cell division"/>
    <property type="evidence" value="ECO:0007669"/>
    <property type="project" value="TreeGrafter"/>
</dbReference>
<dbReference type="GeneID" id="9044686"/>
<dbReference type="InParanoid" id="C5LHC8"/>
<dbReference type="CDD" id="cd24142">
    <property type="entry name" value="ACL4-like"/>
    <property type="match status" value="1"/>
</dbReference>
<evidence type="ECO:0000313" key="5">
    <source>
        <dbReference type="Proteomes" id="UP000007800"/>
    </source>
</evidence>
<keyword evidence="1" id="KW-0802">TPR repeat</keyword>
<proteinExistence type="predicted"/>